<organism evidence="5 6">
    <name type="scientific">Neptunomonas marina</name>
    <dbReference type="NCBI Taxonomy" id="1815562"/>
    <lineage>
        <taxon>Bacteria</taxon>
        <taxon>Pseudomonadati</taxon>
        <taxon>Pseudomonadota</taxon>
        <taxon>Gammaproteobacteria</taxon>
        <taxon>Oceanospirillales</taxon>
        <taxon>Oceanospirillaceae</taxon>
        <taxon>Neptunomonas</taxon>
    </lineage>
</organism>
<keyword evidence="1 3" id="KW-0663">Pyridoxal phosphate</keyword>
<feature type="active site" description="Proton acceptor" evidence="2">
    <location>
        <position position="173"/>
    </location>
</feature>
<evidence type="ECO:0000256" key="2">
    <source>
        <dbReference type="PIRSR" id="PIRSR000390-1"/>
    </source>
</evidence>
<dbReference type="GO" id="GO:0000271">
    <property type="term" value="P:polysaccharide biosynthetic process"/>
    <property type="evidence" value="ECO:0007669"/>
    <property type="project" value="TreeGrafter"/>
</dbReference>
<evidence type="ECO:0000313" key="6">
    <source>
        <dbReference type="Proteomes" id="UP000282818"/>
    </source>
</evidence>
<sequence length="397" mass="44546">MNAEARHNARYPNAIVPMSPVLSSATLSLTRDKRQTSILSCQYSREVTSGRAAIALALENSGVQKGDEVLIPAFHCESMISPARWREATPVFFRVTPKAEIDLDDITRKITPRTKAIIVTHYFGFLQDLSGIRTLCDEKGIVLIEDCAHAFFGTRDGKPVGSIGDYAIASSMKFFPCYDGGILASNSVPLNTINLTGFSTLFHLKSFFNIIERAISFGRLGWFGRALKALISFKQLIWGYIKKKRPQHVSQGPSASDGGYGFESSWVHSSTSKPSSFIVNNADQKRIVEARRKNYLRYLEALKGLQGATPLFDNLPEGYVPLVFPLYVKNPVQPFESLKQKAVPIWRFGEYLDPAVDETLDPNSVDFSNHVFQFPCHQELKEEEIDWIIQQIKETIQ</sequence>
<dbReference type="RefSeq" id="WP_127694281.1">
    <property type="nucleotide sequence ID" value="NZ_SACQ01000004.1"/>
</dbReference>
<dbReference type="Proteomes" id="UP000282818">
    <property type="component" value="Unassembled WGS sequence"/>
</dbReference>
<dbReference type="InterPro" id="IPR015422">
    <property type="entry name" value="PyrdxlP-dep_Trfase_small"/>
</dbReference>
<dbReference type="Gene3D" id="3.90.1150.10">
    <property type="entry name" value="Aspartate Aminotransferase, domain 1"/>
    <property type="match status" value="1"/>
</dbReference>
<dbReference type="InterPro" id="IPR015424">
    <property type="entry name" value="PyrdxlP-dep_Trfase"/>
</dbReference>
<dbReference type="InterPro" id="IPR015421">
    <property type="entry name" value="PyrdxlP-dep_Trfase_major"/>
</dbReference>
<dbReference type="GO" id="GO:0030170">
    <property type="term" value="F:pyridoxal phosphate binding"/>
    <property type="evidence" value="ECO:0007669"/>
    <property type="project" value="TreeGrafter"/>
</dbReference>
<keyword evidence="6" id="KW-1185">Reference proteome</keyword>
<evidence type="ECO:0000313" key="5">
    <source>
        <dbReference type="EMBL" id="RVU30745.1"/>
    </source>
</evidence>
<gene>
    <name evidence="5" type="ORF">EOE65_10575</name>
</gene>
<keyword evidence="5" id="KW-0808">Transferase</keyword>
<evidence type="ECO:0000256" key="3">
    <source>
        <dbReference type="PIRSR" id="PIRSR000390-2"/>
    </source>
</evidence>
<comment type="similarity">
    <text evidence="4">Belongs to the DegT/DnrJ/EryC1 family.</text>
</comment>
<accession>A0A437Q870</accession>
<feature type="modified residue" description="N6-(pyridoxal phosphate)lysine" evidence="3">
    <location>
        <position position="173"/>
    </location>
</feature>
<dbReference type="SUPFAM" id="SSF53383">
    <property type="entry name" value="PLP-dependent transferases"/>
    <property type="match status" value="1"/>
</dbReference>
<dbReference type="GO" id="GO:0008483">
    <property type="term" value="F:transaminase activity"/>
    <property type="evidence" value="ECO:0007669"/>
    <property type="project" value="UniProtKB-KW"/>
</dbReference>
<dbReference type="EMBL" id="SACQ01000004">
    <property type="protein sequence ID" value="RVU30745.1"/>
    <property type="molecule type" value="Genomic_DNA"/>
</dbReference>
<evidence type="ECO:0000256" key="1">
    <source>
        <dbReference type="ARBA" id="ARBA00022898"/>
    </source>
</evidence>
<comment type="caution">
    <text evidence="5">The sequence shown here is derived from an EMBL/GenBank/DDBJ whole genome shotgun (WGS) entry which is preliminary data.</text>
</comment>
<proteinExistence type="inferred from homology"/>
<dbReference type="Gene3D" id="3.40.640.10">
    <property type="entry name" value="Type I PLP-dependent aspartate aminotransferase-like (Major domain)"/>
    <property type="match status" value="1"/>
</dbReference>
<protein>
    <submittedName>
        <fullName evidence="5">DegT/DnrJ/EryC1/StrS aminotransferase family protein</fullName>
    </submittedName>
</protein>
<reference evidence="5 6" key="1">
    <citation type="submission" date="2019-01" db="EMBL/GenBank/DDBJ databases">
        <authorList>
            <person name="Chen W.-M."/>
        </authorList>
    </citation>
    <scope>NUCLEOTIDE SEQUENCE [LARGE SCALE GENOMIC DNA]</scope>
    <source>
        <strain evidence="5 6">HPM-16</strain>
    </source>
</reference>
<keyword evidence="5" id="KW-0032">Aminotransferase</keyword>
<dbReference type="InterPro" id="IPR000653">
    <property type="entry name" value="DegT/StrS_aminotransferase"/>
</dbReference>
<dbReference type="PIRSF" id="PIRSF000390">
    <property type="entry name" value="PLP_StrS"/>
    <property type="match status" value="1"/>
</dbReference>
<dbReference type="PANTHER" id="PTHR30244">
    <property type="entry name" value="TRANSAMINASE"/>
    <property type="match status" value="1"/>
</dbReference>
<evidence type="ECO:0000256" key="4">
    <source>
        <dbReference type="RuleBase" id="RU004508"/>
    </source>
</evidence>
<dbReference type="PANTHER" id="PTHR30244:SF42">
    <property type="entry name" value="UDP-2-ACETAMIDO-2-DEOXY-3-OXO-D-GLUCURONATE AMINOTRANSFERASE"/>
    <property type="match status" value="1"/>
</dbReference>
<name>A0A437Q870_9GAMM</name>
<dbReference type="AlphaFoldDB" id="A0A437Q870"/>
<dbReference type="Pfam" id="PF01041">
    <property type="entry name" value="DegT_DnrJ_EryC1"/>
    <property type="match status" value="1"/>
</dbReference>